<comment type="subcellular location">
    <subcellularLocation>
        <location evidence="1">Membrane</location>
        <topology evidence="1">Multi-pass membrane protein</topology>
    </subcellularLocation>
</comment>
<dbReference type="EC" id="2.5.1.74" evidence="9"/>
<evidence type="ECO:0000313" key="9">
    <source>
        <dbReference type="EMBL" id="KRQ86403.1"/>
    </source>
</evidence>
<gene>
    <name evidence="9" type="primary">menA_2</name>
    <name evidence="9" type="ORF">ABG79_01784</name>
</gene>
<dbReference type="InterPro" id="IPR044878">
    <property type="entry name" value="UbiA_sf"/>
</dbReference>
<dbReference type="RefSeq" id="WP_057979112.1">
    <property type="nucleotide sequence ID" value="NZ_LKHP01000010.1"/>
</dbReference>
<evidence type="ECO:0000313" key="10">
    <source>
        <dbReference type="Proteomes" id="UP000052015"/>
    </source>
</evidence>
<feature type="transmembrane region" description="Helical" evidence="8">
    <location>
        <begin position="97"/>
        <end position="119"/>
    </location>
</feature>
<sequence>MKRLLHDVYRALRFFSLTIAFISTAAGILLAFRFGYLFKNGFNAFELVIVSLTLIAGLSVQAGVNLVNDYFEGKTDKNINNEKKYRFLGVERTFTEIIIFLAGMACFGLAGLIGLFLVFYFRNINLLIIGVMGLIGGYAYTGYPINYKDKGLGAVLSFILMGPLMVVGSYVVFSNQGITDVVLLSLPFSFLIPALLLSNEIRDYESDVVNNIKTFSVRFGLETGKFCYKALVVLSYIFIPLLILLNKLPIFSLLTFITIPFAIKTHKLQYTNKRAFVPNTAYLHLYYGIIYLLSLI</sequence>
<dbReference type="InterPro" id="IPR000537">
    <property type="entry name" value="UbiA_prenyltransferase"/>
</dbReference>
<keyword evidence="4 9" id="KW-0808">Transferase</keyword>
<dbReference type="AlphaFoldDB" id="A0A0R3JSC5"/>
<keyword evidence="7 8" id="KW-0472">Membrane</keyword>
<dbReference type="STRING" id="908809.ABG79_01784"/>
<evidence type="ECO:0000256" key="7">
    <source>
        <dbReference type="ARBA" id="ARBA00023136"/>
    </source>
</evidence>
<dbReference type="Pfam" id="PF01040">
    <property type="entry name" value="UbiA"/>
    <property type="match status" value="1"/>
</dbReference>
<dbReference type="PANTHER" id="PTHR13929">
    <property type="entry name" value="1,4-DIHYDROXY-2-NAPHTHOATE OCTAPRENYLTRANSFERASE"/>
    <property type="match status" value="1"/>
</dbReference>
<comment type="pathway">
    <text evidence="2">Quinol/quinone metabolism; menaquinone biosynthesis.</text>
</comment>
<dbReference type="PANTHER" id="PTHR13929:SF0">
    <property type="entry name" value="UBIA PRENYLTRANSFERASE DOMAIN-CONTAINING PROTEIN 1"/>
    <property type="match status" value="1"/>
</dbReference>
<dbReference type="GO" id="GO:0046428">
    <property type="term" value="F:1,4-dihydroxy-2-naphthoate polyprenyltransferase activity"/>
    <property type="evidence" value="ECO:0007669"/>
    <property type="project" value="UniProtKB-EC"/>
</dbReference>
<dbReference type="CDD" id="cd13962">
    <property type="entry name" value="PT_UbiA_UBIAD1"/>
    <property type="match status" value="1"/>
</dbReference>
<dbReference type="PIRSF" id="PIRSF005355">
    <property type="entry name" value="UBIAD1"/>
    <property type="match status" value="1"/>
</dbReference>
<dbReference type="OrthoDB" id="9767568at2"/>
<feature type="transmembrane region" description="Helical" evidence="8">
    <location>
        <begin position="275"/>
        <end position="294"/>
    </location>
</feature>
<dbReference type="Proteomes" id="UP000052015">
    <property type="component" value="Unassembled WGS sequence"/>
</dbReference>
<evidence type="ECO:0000256" key="5">
    <source>
        <dbReference type="ARBA" id="ARBA00022692"/>
    </source>
</evidence>
<evidence type="ECO:0000256" key="6">
    <source>
        <dbReference type="ARBA" id="ARBA00022989"/>
    </source>
</evidence>
<feature type="transmembrane region" description="Helical" evidence="8">
    <location>
        <begin position="237"/>
        <end position="263"/>
    </location>
</feature>
<dbReference type="InterPro" id="IPR026046">
    <property type="entry name" value="UBIAD1"/>
</dbReference>
<reference evidence="9 10" key="1">
    <citation type="submission" date="2015-09" db="EMBL/GenBank/DDBJ databases">
        <title>Draft genome sequence of a Caloramator mitchellensis, a moderate thermophile from the Great Artesian Basin of Australia.</title>
        <authorList>
            <person name="Patel B.K."/>
        </authorList>
    </citation>
    <scope>NUCLEOTIDE SEQUENCE [LARGE SCALE GENOMIC DNA]</scope>
    <source>
        <strain evidence="9 10">VF08</strain>
    </source>
</reference>
<dbReference type="GO" id="GO:0016020">
    <property type="term" value="C:membrane"/>
    <property type="evidence" value="ECO:0007669"/>
    <property type="project" value="UniProtKB-SubCell"/>
</dbReference>
<evidence type="ECO:0000256" key="3">
    <source>
        <dbReference type="ARBA" id="ARBA00022428"/>
    </source>
</evidence>
<evidence type="ECO:0000256" key="8">
    <source>
        <dbReference type="SAM" id="Phobius"/>
    </source>
</evidence>
<feature type="transmembrane region" description="Helical" evidence="8">
    <location>
        <begin position="12"/>
        <end position="32"/>
    </location>
</feature>
<evidence type="ECO:0000256" key="4">
    <source>
        <dbReference type="ARBA" id="ARBA00022679"/>
    </source>
</evidence>
<dbReference type="Gene3D" id="1.10.357.140">
    <property type="entry name" value="UbiA prenyltransferase"/>
    <property type="match status" value="1"/>
</dbReference>
<feature type="transmembrane region" description="Helical" evidence="8">
    <location>
        <begin position="151"/>
        <end position="173"/>
    </location>
</feature>
<dbReference type="GO" id="GO:0042371">
    <property type="term" value="P:vitamin K biosynthetic process"/>
    <property type="evidence" value="ECO:0007669"/>
    <property type="project" value="TreeGrafter"/>
</dbReference>
<keyword evidence="10" id="KW-1185">Reference proteome</keyword>
<feature type="transmembrane region" description="Helical" evidence="8">
    <location>
        <begin position="126"/>
        <end position="145"/>
    </location>
</feature>
<dbReference type="EMBL" id="LKHP01000010">
    <property type="protein sequence ID" value="KRQ86403.1"/>
    <property type="molecule type" value="Genomic_DNA"/>
</dbReference>
<accession>A0A0R3JSC5</accession>
<keyword evidence="3" id="KW-0474">Menaquinone biosynthesis</keyword>
<dbReference type="GO" id="GO:0009234">
    <property type="term" value="P:menaquinone biosynthetic process"/>
    <property type="evidence" value="ECO:0007669"/>
    <property type="project" value="UniProtKB-UniPathway"/>
</dbReference>
<keyword evidence="6 8" id="KW-1133">Transmembrane helix</keyword>
<feature type="transmembrane region" description="Helical" evidence="8">
    <location>
        <begin position="44"/>
        <end position="64"/>
    </location>
</feature>
<dbReference type="UniPathway" id="UPA00079"/>
<comment type="caution">
    <text evidence="9">The sequence shown here is derived from an EMBL/GenBank/DDBJ whole genome shotgun (WGS) entry which is preliminary data.</text>
</comment>
<feature type="transmembrane region" description="Helical" evidence="8">
    <location>
        <begin position="180"/>
        <end position="198"/>
    </location>
</feature>
<organism evidence="9 10">
    <name type="scientific">Caloramator mitchellensis</name>
    <dbReference type="NCBI Taxonomy" id="908809"/>
    <lineage>
        <taxon>Bacteria</taxon>
        <taxon>Bacillati</taxon>
        <taxon>Bacillota</taxon>
        <taxon>Clostridia</taxon>
        <taxon>Eubacteriales</taxon>
        <taxon>Clostridiaceae</taxon>
        <taxon>Caloramator</taxon>
    </lineage>
</organism>
<protein>
    <submittedName>
        <fullName evidence="9">1,4-dihydroxy-2-naphthoate octaprenyltransferase</fullName>
        <ecNumber evidence="9">2.5.1.74</ecNumber>
    </submittedName>
</protein>
<evidence type="ECO:0000256" key="2">
    <source>
        <dbReference type="ARBA" id="ARBA00004863"/>
    </source>
</evidence>
<keyword evidence="5 8" id="KW-0812">Transmembrane</keyword>
<name>A0A0R3JSC5_CALMK</name>
<evidence type="ECO:0000256" key="1">
    <source>
        <dbReference type="ARBA" id="ARBA00004141"/>
    </source>
</evidence>
<proteinExistence type="predicted"/>